<dbReference type="EC" id="3.6.1.1" evidence="3"/>
<dbReference type="RefSeq" id="XP_044554349.1">
    <property type="nucleotide sequence ID" value="XM_044688503.1"/>
</dbReference>
<dbReference type="Proteomes" id="UP000816034">
    <property type="component" value="Unassembled WGS sequence"/>
</dbReference>
<dbReference type="PROSITE" id="PS00387">
    <property type="entry name" value="PPASE"/>
    <property type="match status" value="1"/>
</dbReference>
<evidence type="ECO:0000259" key="11">
    <source>
        <dbReference type="Pfam" id="PF01965"/>
    </source>
</evidence>
<name>A0AA88KWC2_NAELO</name>
<dbReference type="GeneID" id="68105161"/>
<evidence type="ECO:0000256" key="1">
    <source>
        <dbReference type="ARBA" id="ARBA00001946"/>
    </source>
</evidence>
<dbReference type="InterPro" id="IPR029062">
    <property type="entry name" value="Class_I_gatase-like"/>
</dbReference>
<dbReference type="FunFam" id="3.90.80.10:FF:000003">
    <property type="entry name" value="Inorganic pyrophosphatase"/>
    <property type="match status" value="1"/>
</dbReference>
<dbReference type="CDD" id="cd00412">
    <property type="entry name" value="pyrophosphatase"/>
    <property type="match status" value="1"/>
</dbReference>
<evidence type="ECO:0000256" key="10">
    <source>
        <dbReference type="SAM" id="MobiDB-lite"/>
    </source>
</evidence>
<evidence type="ECO:0000256" key="3">
    <source>
        <dbReference type="ARBA" id="ARBA00012146"/>
    </source>
</evidence>
<protein>
    <recommendedName>
        <fullName evidence="8">Inorganic pyrophosphatase</fullName>
        <ecNumber evidence="3">3.6.1.1</ecNumber>
    </recommendedName>
</protein>
<keyword evidence="6" id="KW-0378">Hydrolase</keyword>
<feature type="compositionally biased region" description="Low complexity" evidence="10">
    <location>
        <begin position="1"/>
        <end position="17"/>
    </location>
</feature>
<dbReference type="Gene3D" id="3.40.50.880">
    <property type="match status" value="1"/>
</dbReference>
<sequence length="599" mass="66865">MSSSSLPNHSSTTTTTTALPKFSPKNSSYDKPLIALIGETSGTELTDFIIPYSVLVEANVASRVLTVSTLKDEPIHLFPTSCKLLAHTHIDEFNEQYPQGADYLFVPAVKNNSNTRLLKFVREQFKKGATVISICDGVWVVVHAGLFEKDETCLTTTATPLRGVGHWYSMDKLRKQHPHVEWVSNARYVVSTTASHGTLISTSGISASIPVSLALVEAIAGHEHAQQVAVKFGASDWSAQHCSDDFKLTLKRAFTLSSNFVSFWKHEKVGILVNASPGQNQEETAVDEMKLALVADCYSRTYLSQGCCVYREEKRETNAANKKETTKTTTFKTLRGLTWIPDLVAVGAHEEASQFLKRHTNRTVDLSSSSENAALNATQLLNKTLQDISEQYGEATRDWWRCEKGEDVPEDDPTIFNALVEIPMGSKVKYELDKESGLLKVDRILSSSVVYPTNYGFIPQTYGEDNDPLDVLVLMQQSVAPMIFLRVKPIGVMIMIDQGERDDKIVCVHADDPEYNHYNDIAELPPHKLQELKIFFEDYKKLEKKVVKVEGYQGPAEARQIVAKGIKAYKEYVKEKEKAGQSLMSPKLQAYKSFFGSEQ</sequence>
<dbReference type="InterPro" id="IPR036649">
    <property type="entry name" value="Pyrophosphatase_sf"/>
</dbReference>
<accession>A0AA88KWC2</accession>
<evidence type="ECO:0000313" key="12">
    <source>
        <dbReference type="EMBL" id="KAG2392455.1"/>
    </source>
</evidence>
<dbReference type="SUPFAM" id="SSF50324">
    <property type="entry name" value="Inorganic pyrophosphatase"/>
    <property type="match status" value="1"/>
</dbReference>
<evidence type="ECO:0000256" key="4">
    <source>
        <dbReference type="ARBA" id="ARBA00022490"/>
    </source>
</evidence>
<feature type="region of interest" description="Disordered" evidence="10">
    <location>
        <begin position="1"/>
        <end position="23"/>
    </location>
</feature>
<comment type="caution">
    <text evidence="12">The sequence shown here is derived from an EMBL/GenBank/DDBJ whole genome shotgun (WGS) entry which is preliminary data.</text>
</comment>
<comment type="cofactor">
    <cofactor evidence="1">
        <name>Mg(2+)</name>
        <dbReference type="ChEBI" id="CHEBI:18420"/>
    </cofactor>
</comment>
<evidence type="ECO:0000256" key="2">
    <source>
        <dbReference type="ARBA" id="ARBA00006220"/>
    </source>
</evidence>
<evidence type="ECO:0000256" key="5">
    <source>
        <dbReference type="ARBA" id="ARBA00022723"/>
    </source>
</evidence>
<dbReference type="Gene3D" id="3.90.80.10">
    <property type="entry name" value="Inorganic pyrophosphatase"/>
    <property type="match status" value="1"/>
</dbReference>
<dbReference type="PANTHER" id="PTHR10286">
    <property type="entry name" value="INORGANIC PYROPHOSPHATASE"/>
    <property type="match status" value="1"/>
</dbReference>
<proteinExistence type="inferred from homology"/>
<dbReference type="GO" id="GO:0005737">
    <property type="term" value="C:cytoplasm"/>
    <property type="evidence" value="ECO:0007669"/>
    <property type="project" value="InterPro"/>
</dbReference>
<dbReference type="GO" id="GO:0004427">
    <property type="term" value="F:inorganic diphosphate phosphatase activity"/>
    <property type="evidence" value="ECO:0007669"/>
    <property type="project" value="UniProtKB-EC"/>
</dbReference>
<organism evidence="12 13">
    <name type="scientific">Naegleria lovaniensis</name>
    <name type="common">Amoeba</name>
    <dbReference type="NCBI Taxonomy" id="51637"/>
    <lineage>
        <taxon>Eukaryota</taxon>
        <taxon>Discoba</taxon>
        <taxon>Heterolobosea</taxon>
        <taxon>Tetramitia</taxon>
        <taxon>Eutetramitia</taxon>
        <taxon>Vahlkampfiidae</taxon>
        <taxon>Naegleria</taxon>
    </lineage>
</organism>
<dbReference type="AlphaFoldDB" id="A0AA88KWC2"/>
<feature type="domain" description="DJ-1/PfpI" evidence="11">
    <location>
        <begin position="40"/>
        <end position="167"/>
    </location>
</feature>
<dbReference type="GO" id="GO:0006796">
    <property type="term" value="P:phosphate-containing compound metabolic process"/>
    <property type="evidence" value="ECO:0007669"/>
    <property type="project" value="InterPro"/>
</dbReference>
<dbReference type="HAMAP" id="MF_00209">
    <property type="entry name" value="Inorganic_PPase"/>
    <property type="match status" value="1"/>
</dbReference>
<dbReference type="InterPro" id="IPR008162">
    <property type="entry name" value="Pyrophosphatase"/>
</dbReference>
<reference evidence="12 13" key="1">
    <citation type="journal article" date="2018" name="BMC Genomics">
        <title>The genome of Naegleria lovaniensis, the basis for a comparative approach to unravel pathogenicity factors of the human pathogenic amoeba N. fowleri.</title>
        <authorList>
            <person name="Liechti N."/>
            <person name="Schurch N."/>
            <person name="Bruggmann R."/>
            <person name="Wittwer M."/>
        </authorList>
    </citation>
    <scope>NUCLEOTIDE SEQUENCE [LARGE SCALE GENOMIC DNA]</scope>
    <source>
        <strain evidence="12 13">ATCC 30569</strain>
    </source>
</reference>
<dbReference type="Pfam" id="PF01965">
    <property type="entry name" value="DJ-1_PfpI"/>
    <property type="match status" value="1"/>
</dbReference>
<evidence type="ECO:0000313" key="13">
    <source>
        <dbReference type="Proteomes" id="UP000816034"/>
    </source>
</evidence>
<evidence type="ECO:0000256" key="9">
    <source>
        <dbReference type="ARBA" id="ARBA00047820"/>
    </source>
</evidence>
<comment type="catalytic activity">
    <reaction evidence="9">
        <text>diphosphate + H2O = 2 phosphate + H(+)</text>
        <dbReference type="Rhea" id="RHEA:24576"/>
        <dbReference type="ChEBI" id="CHEBI:15377"/>
        <dbReference type="ChEBI" id="CHEBI:15378"/>
        <dbReference type="ChEBI" id="CHEBI:33019"/>
        <dbReference type="ChEBI" id="CHEBI:43474"/>
        <dbReference type="EC" id="3.6.1.1"/>
    </reaction>
</comment>
<dbReference type="EMBL" id="PYSW02000005">
    <property type="protein sequence ID" value="KAG2392455.1"/>
    <property type="molecule type" value="Genomic_DNA"/>
</dbReference>
<dbReference type="SUPFAM" id="SSF52317">
    <property type="entry name" value="Class I glutamine amidotransferase-like"/>
    <property type="match status" value="1"/>
</dbReference>
<keyword evidence="13" id="KW-1185">Reference proteome</keyword>
<dbReference type="InterPro" id="IPR002818">
    <property type="entry name" value="DJ-1/PfpI"/>
</dbReference>
<evidence type="ECO:0000256" key="6">
    <source>
        <dbReference type="ARBA" id="ARBA00022801"/>
    </source>
</evidence>
<comment type="similarity">
    <text evidence="2">Belongs to the PPase family.</text>
</comment>
<keyword evidence="4" id="KW-0963">Cytoplasm</keyword>
<gene>
    <name evidence="12" type="ORF">C9374_012707</name>
</gene>
<keyword evidence="7" id="KW-0460">Magnesium</keyword>
<dbReference type="GO" id="GO:0000287">
    <property type="term" value="F:magnesium ion binding"/>
    <property type="evidence" value="ECO:0007669"/>
    <property type="project" value="InterPro"/>
</dbReference>
<dbReference type="Pfam" id="PF00719">
    <property type="entry name" value="Pyrophosphatase"/>
    <property type="match status" value="1"/>
</dbReference>
<keyword evidence="5" id="KW-0479">Metal-binding</keyword>
<evidence type="ECO:0000256" key="7">
    <source>
        <dbReference type="ARBA" id="ARBA00022842"/>
    </source>
</evidence>
<evidence type="ECO:0000256" key="8">
    <source>
        <dbReference type="ARBA" id="ARBA00040300"/>
    </source>
</evidence>